<keyword evidence="1" id="KW-0472">Membrane</keyword>
<feature type="transmembrane region" description="Helical" evidence="1">
    <location>
        <begin position="169"/>
        <end position="188"/>
    </location>
</feature>
<dbReference type="Pfam" id="PF06580">
    <property type="entry name" value="His_kinase"/>
    <property type="match status" value="1"/>
</dbReference>
<organism evidence="3 4">
    <name type="scientific">Flavobacterium chungangense</name>
    <dbReference type="NCBI Taxonomy" id="554283"/>
    <lineage>
        <taxon>Bacteria</taxon>
        <taxon>Pseudomonadati</taxon>
        <taxon>Bacteroidota</taxon>
        <taxon>Flavobacteriia</taxon>
        <taxon>Flavobacteriales</taxon>
        <taxon>Flavobacteriaceae</taxon>
        <taxon>Flavobacterium</taxon>
    </lineage>
</organism>
<evidence type="ECO:0000313" key="3">
    <source>
        <dbReference type="EMBL" id="CAD0000850.1"/>
    </source>
</evidence>
<dbReference type="PANTHER" id="PTHR34220:SF7">
    <property type="entry name" value="SENSOR HISTIDINE KINASE YPDA"/>
    <property type="match status" value="1"/>
</dbReference>
<keyword evidence="4" id="KW-1185">Reference proteome</keyword>
<dbReference type="InterPro" id="IPR036890">
    <property type="entry name" value="HATPase_C_sf"/>
</dbReference>
<feature type="domain" description="Signal transduction histidine kinase internal region" evidence="2">
    <location>
        <begin position="199"/>
        <end position="275"/>
    </location>
</feature>
<comment type="caution">
    <text evidence="3">The sequence shown here is derived from an EMBL/GenBank/DDBJ whole genome shotgun (WGS) entry which is preliminary data.</text>
</comment>
<dbReference type="GO" id="GO:0000155">
    <property type="term" value="F:phosphorelay sensor kinase activity"/>
    <property type="evidence" value="ECO:0007669"/>
    <property type="project" value="InterPro"/>
</dbReference>
<dbReference type="GO" id="GO:0016020">
    <property type="term" value="C:membrane"/>
    <property type="evidence" value="ECO:0007669"/>
    <property type="project" value="InterPro"/>
</dbReference>
<evidence type="ECO:0000313" key="4">
    <source>
        <dbReference type="Proteomes" id="UP000556700"/>
    </source>
</evidence>
<dbReference type="EMBL" id="CAIJDO010000055">
    <property type="protein sequence ID" value="CAD0000850.1"/>
    <property type="molecule type" value="Genomic_DNA"/>
</dbReference>
<protein>
    <submittedName>
        <fullName evidence="3">Histidine kinase</fullName>
    </submittedName>
</protein>
<keyword evidence="1" id="KW-0812">Transmembrane</keyword>
<gene>
    <name evidence="3" type="ORF">FLACHUCJ7_00234</name>
</gene>
<feature type="transmembrane region" description="Helical" evidence="1">
    <location>
        <begin position="21"/>
        <end position="41"/>
    </location>
</feature>
<keyword evidence="3" id="KW-0808">Transferase</keyword>
<feature type="transmembrane region" description="Helical" evidence="1">
    <location>
        <begin position="61"/>
        <end position="79"/>
    </location>
</feature>
<evidence type="ECO:0000256" key="1">
    <source>
        <dbReference type="SAM" id="Phobius"/>
    </source>
</evidence>
<evidence type="ECO:0000259" key="2">
    <source>
        <dbReference type="Pfam" id="PF06580"/>
    </source>
</evidence>
<sequence>MTNIILSVKRDVKFNFMKAKFSFYAKHIFLCLAFLFLPYAFTSVNSAFSLPNLYSNNHDRIYLFIYFSLLCFFYFNYYYLIPKYYFLNKQFLYFIIIACFLLFFLWISRFLDHPDHNFLDFGNHPQPFLNHPHPFERGLKPPPHFQDMPPKPMPFDTMGGPPTQYGHTALVYLLGVISSLLFAISNRLQNVEREKMKSELAFLKAQINPHFLFNTLNSIYALALKKDDKTPDAVIQLSELMRYIITNANDQVIDLNKEINYINNFVSLQKTRLGQTVNVDYKVNGNSYGKAITPLILISFIENAFKHGVNPDQTSVICIYIDIFDEELTLFVSNRKTFSVKSETGIGLQNTIERLALLYPDRHQLKIEDAIDKYIVNLSIKVG</sequence>
<keyword evidence="3" id="KW-0418">Kinase</keyword>
<keyword evidence="1" id="KW-1133">Transmembrane helix</keyword>
<feature type="transmembrane region" description="Helical" evidence="1">
    <location>
        <begin position="91"/>
        <end position="111"/>
    </location>
</feature>
<dbReference type="AlphaFoldDB" id="A0A6V6YN29"/>
<name>A0A6V6YN29_9FLAO</name>
<dbReference type="InterPro" id="IPR010559">
    <property type="entry name" value="Sig_transdc_His_kin_internal"/>
</dbReference>
<dbReference type="SUPFAM" id="SSF55874">
    <property type="entry name" value="ATPase domain of HSP90 chaperone/DNA topoisomerase II/histidine kinase"/>
    <property type="match status" value="1"/>
</dbReference>
<proteinExistence type="predicted"/>
<dbReference type="PANTHER" id="PTHR34220">
    <property type="entry name" value="SENSOR HISTIDINE KINASE YPDA"/>
    <property type="match status" value="1"/>
</dbReference>
<accession>A0A6V6YN29</accession>
<reference evidence="3 4" key="1">
    <citation type="submission" date="2020-06" db="EMBL/GenBank/DDBJ databases">
        <authorList>
            <person name="Criscuolo A."/>
        </authorList>
    </citation>
    <scope>NUCLEOTIDE SEQUENCE [LARGE SCALE GENOMIC DNA]</scope>
    <source>
        <strain evidence="4">CIP 110025</strain>
    </source>
</reference>
<dbReference type="Proteomes" id="UP000556700">
    <property type="component" value="Unassembled WGS sequence"/>
</dbReference>
<dbReference type="InterPro" id="IPR050640">
    <property type="entry name" value="Bact_2-comp_sensor_kinase"/>
</dbReference>